<evidence type="ECO:0000313" key="1">
    <source>
        <dbReference type="EMBL" id="MBX57097.1"/>
    </source>
</evidence>
<dbReference type="AlphaFoldDB" id="A0A2P2PQS0"/>
<proteinExistence type="predicted"/>
<accession>A0A2P2PQS0</accession>
<dbReference type="EMBL" id="GGEC01076613">
    <property type="protein sequence ID" value="MBX57097.1"/>
    <property type="molecule type" value="Transcribed_RNA"/>
</dbReference>
<organism evidence="1">
    <name type="scientific">Rhizophora mucronata</name>
    <name type="common">Asiatic mangrove</name>
    <dbReference type="NCBI Taxonomy" id="61149"/>
    <lineage>
        <taxon>Eukaryota</taxon>
        <taxon>Viridiplantae</taxon>
        <taxon>Streptophyta</taxon>
        <taxon>Embryophyta</taxon>
        <taxon>Tracheophyta</taxon>
        <taxon>Spermatophyta</taxon>
        <taxon>Magnoliopsida</taxon>
        <taxon>eudicotyledons</taxon>
        <taxon>Gunneridae</taxon>
        <taxon>Pentapetalae</taxon>
        <taxon>rosids</taxon>
        <taxon>fabids</taxon>
        <taxon>Malpighiales</taxon>
        <taxon>Rhizophoraceae</taxon>
        <taxon>Rhizophora</taxon>
    </lineage>
</organism>
<protein>
    <submittedName>
        <fullName evidence="1">Uncharacterized protein</fullName>
    </submittedName>
</protein>
<reference evidence="1" key="1">
    <citation type="submission" date="2018-02" db="EMBL/GenBank/DDBJ databases">
        <title>Rhizophora mucronata_Transcriptome.</title>
        <authorList>
            <person name="Meera S.P."/>
            <person name="Sreeshan A."/>
            <person name="Augustine A."/>
        </authorList>
    </citation>
    <scope>NUCLEOTIDE SEQUENCE</scope>
    <source>
        <tissue evidence="1">Leaf</tissue>
    </source>
</reference>
<name>A0A2P2PQS0_RHIMU</name>
<sequence>MLLLGCHPAMLMGQRVTRLLHLHLKNLKAEKKMLRIRLQEITIHC</sequence>